<keyword evidence="6" id="KW-0349">Heme</keyword>
<evidence type="ECO:0000256" key="5">
    <source>
        <dbReference type="ARBA" id="ARBA00023180"/>
    </source>
</evidence>
<dbReference type="GO" id="GO:0005576">
    <property type="term" value="C:extracellular region"/>
    <property type="evidence" value="ECO:0007669"/>
    <property type="project" value="UniProtKB-SubCell"/>
</dbReference>
<dbReference type="GO" id="GO:0020037">
    <property type="term" value="F:heme binding"/>
    <property type="evidence" value="ECO:0007669"/>
    <property type="project" value="InterPro"/>
</dbReference>
<dbReference type="PANTHER" id="PTHR11475">
    <property type="entry name" value="OXIDASE/PEROXIDASE"/>
    <property type="match status" value="1"/>
</dbReference>
<organism evidence="7 8">
    <name type="scientific">Hypsibius exemplaris</name>
    <name type="common">Freshwater tardigrade</name>
    <dbReference type="NCBI Taxonomy" id="2072580"/>
    <lineage>
        <taxon>Eukaryota</taxon>
        <taxon>Metazoa</taxon>
        <taxon>Ecdysozoa</taxon>
        <taxon>Tardigrada</taxon>
        <taxon>Eutardigrada</taxon>
        <taxon>Parachela</taxon>
        <taxon>Hypsibioidea</taxon>
        <taxon>Hypsibiidae</taxon>
        <taxon>Hypsibius</taxon>
    </lineage>
</organism>
<dbReference type="PROSITE" id="PS50292">
    <property type="entry name" value="PEROXIDASE_3"/>
    <property type="match status" value="1"/>
</dbReference>
<proteinExistence type="predicted"/>
<evidence type="ECO:0000256" key="1">
    <source>
        <dbReference type="ARBA" id="ARBA00004613"/>
    </source>
</evidence>
<keyword evidence="3 7" id="KW-0560">Oxidoreductase</keyword>
<dbReference type="Pfam" id="PF03098">
    <property type="entry name" value="An_peroxidase"/>
    <property type="match status" value="1"/>
</dbReference>
<keyword evidence="2" id="KW-0964">Secreted</keyword>
<evidence type="ECO:0000256" key="4">
    <source>
        <dbReference type="ARBA" id="ARBA00022729"/>
    </source>
</evidence>
<keyword evidence="8" id="KW-1185">Reference proteome</keyword>
<dbReference type="Proteomes" id="UP000192578">
    <property type="component" value="Unassembled WGS sequence"/>
</dbReference>
<evidence type="ECO:0000256" key="6">
    <source>
        <dbReference type="PIRSR" id="PIRSR619791-2"/>
    </source>
</evidence>
<dbReference type="Gene3D" id="1.10.640.10">
    <property type="entry name" value="Haem peroxidase domain superfamily, animal type"/>
    <property type="match status" value="1"/>
</dbReference>
<dbReference type="GO" id="GO:0004601">
    <property type="term" value="F:peroxidase activity"/>
    <property type="evidence" value="ECO:0007669"/>
    <property type="project" value="UniProtKB-KW"/>
</dbReference>
<dbReference type="EMBL" id="MTYJ01000001">
    <property type="protein sequence ID" value="OQV25921.1"/>
    <property type="molecule type" value="Genomic_DNA"/>
</dbReference>
<sequence>MRSSFLQQRQTRPELRMAGWILLLLWKTSFILASKQRQIDFFRFTNKTQAPDMEMSASQRATMVTFLQKGMPDAFKEAEDEMAASNDVPSRQSLCSRAGDIPQQKSMMSVIRANRFNWPKEKSLEMGGSARMSEIAMGKMLDKGDMDRNQMTAAMSSIDARQTPIGRFCLNRDQRPCDPNAKYREMDGWCNNLRLPFWGAALTPHIRVTPPRYDDGISSPRTQSVVMTNGGRALLPGARQISTTLSRGEDRPHPTVTLITMQFGQFLDHDFVNTPISLVQTKPGEASPPQCCNVAPNCRDAACFPIDIPANDRFYSKFGVKCMEFVRSLPAPRPDCTMGPRDPMNQNTHFIDLSQVYGPSADENKNLRAGERGGLRINTSPLAIDFRMMLLPADKDTLDCQRLDESRSCFKSGDNRVNIQTALTAIHTIFLREHNRISDFLWNARPDLPDEILFQETRKIMAAQWQAIVWGEFVPVLVGDRIAMDDRNGIRLVADGFFNGYNDNVNPGTWVETSTAAYRLHSLIQDWLPLKRTFNESFKPFHEFFFTPYYMYEPGALDNLAEGLCHENVQSFDNQITTEMTDHLFQAVDEPFGLDIFSLNIQRGRDHGLATYNDVREFCGLPRARSFKDLEDVMTPRAIASLARVYTHVDDIDFYAGGISENPVNRGDGLLGPAFACILTGQFRDWRLGDRFWYENPGQFDLAQLGEIKKASLAGIFCSNTNIKQIQPRVFLDAVDGVNPRLPCQNIPRMDLSKFLPSLPGAGK</sequence>
<dbReference type="PRINTS" id="PR00457">
    <property type="entry name" value="ANPEROXIDASE"/>
</dbReference>
<dbReference type="InterPro" id="IPR010255">
    <property type="entry name" value="Haem_peroxidase_sf"/>
</dbReference>
<comment type="subcellular location">
    <subcellularLocation>
        <location evidence="1">Secreted</location>
    </subcellularLocation>
</comment>
<comment type="caution">
    <text evidence="7">The sequence shown here is derived from an EMBL/GenBank/DDBJ whole genome shotgun (WGS) entry which is preliminary data.</text>
</comment>
<keyword evidence="4" id="KW-0732">Signal</keyword>
<dbReference type="InterPro" id="IPR019791">
    <property type="entry name" value="Haem_peroxidase_animal"/>
</dbReference>
<evidence type="ECO:0000256" key="2">
    <source>
        <dbReference type="ARBA" id="ARBA00022525"/>
    </source>
</evidence>
<keyword evidence="6" id="KW-0479">Metal-binding</keyword>
<dbReference type="FunFam" id="1.10.640.10:FF:000003">
    <property type="entry name" value="chorion peroxidase"/>
    <property type="match status" value="1"/>
</dbReference>
<dbReference type="AlphaFoldDB" id="A0A1W0XEZ3"/>
<feature type="binding site" description="axial binding residue" evidence="6">
    <location>
        <position position="521"/>
    </location>
    <ligand>
        <name>heme b</name>
        <dbReference type="ChEBI" id="CHEBI:60344"/>
    </ligand>
    <ligandPart>
        <name>Fe</name>
        <dbReference type="ChEBI" id="CHEBI:18248"/>
    </ligandPart>
</feature>
<evidence type="ECO:0000313" key="8">
    <source>
        <dbReference type="Proteomes" id="UP000192578"/>
    </source>
</evidence>
<keyword evidence="3 7" id="KW-0575">Peroxidase</keyword>
<dbReference type="OrthoDB" id="823504at2759"/>
<dbReference type="SUPFAM" id="SSF48113">
    <property type="entry name" value="Heme-dependent peroxidases"/>
    <property type="match status" value="1"/>
</dbReference>
<accession>A0A1W0XEZ3</accession>
<protein>
    <submittedName>
        <fullName evidence="7">Chorion peroxidase</fullName>
    </submittedName>
</protein>
<name>A0A1W0XEZ3_HYPEX</name>
<dbReference type="CDD" id="cd09823">
    <property type="entry name" value="peroxinectin_like"/>
    <property type="match status" value="1"/>
</dbReference>
<reference evidence="8" key="1">
    <citation type="submission" date="2017-01" db="EMBL/GenBank/DDBJ databases">
        <title>Comparative genomics of anhydrobiosis in the tardigrade Hypsibius dujardini.</title>
        <authorList>
            <person name="Yoshida Y."/>
            <person name="Koutsovoulos G."/>
            <person name="Laetsch D."/>
            <person name="Stevens L."/>
            <person name="Kumar S."/>
            <person name="Horikawa D."/>
            <person name="Ishino K."/>
            <person name="Komine S."/>
            <person name="Tomita M."/>
            <person name="Blaxter M."/>
            <person name="Arakawa K."/>
        </authorList>
    </citation>
    <scope>NUCLEOTIDE SEQUENCE [LARGE SCALE GENOMIC DNA]</scope>
    <source>
        <strain evidence="8">Z151</strain>
    </source>
</reference>
<gene>
    <name evidence="7" type="ORF">BV898_00063</name>
</gene>
<dbReference type="GO" id="GO:0046872">
    <property type="term" value="F:metal ion binding"/>
    <property type="evidence" value="ECO:0007669"/>
    <property type="project" value="UniProtKB-KW"/>
</dbReference>
<dbReference type="PANTHER" id="PTHR11475:SF4">
    <property type="entry name" value="CHORION PEROXIDASE"/>
    <property type="match status" value="1"/>
</dbReference>
<keyword evidence="6" id="KW-0408">Iron</keyword>
<evidence type="ECO:0000313" key="7">
    <source>
        <dbReference type="EMBL" id="OQV25921.1"/>
    </source>
</evidence>
<keyword evidence="5" id="KW-0325">Glycoprotein</keyword>
<dbReference type="InterPro" id="IPR037120">
    <property type="entry name" value="Haem_peroxidase_sf_animal"/>
</dbReference>
<dbReference type="GO" id="GO:0006979">
    <property type="term" value="P:response to oxidative stress"/>
    <property type="evidence" value="ECO:0007669"/>
    <property type="project" value="InterPro"/>
</dbReference>
<evidence type="ECO:0000256" key="3">
    <source>
        <dbReference type="ARBA" id="ARBA00022559"/>
    </source>
</evidence>